<dbReference type="Proteomes" id="UP001141259">
    <property type="component" value="Unassembled WGS sequence"/>
</dbReference>
<accession>A0A9X2VLE9</accession>
<dbReference type="Gene3D" id="3.30.460.10">
    <property type="entry name" value="Beta Polymerase, domain 2"/>
    <property type="match status" value="1"/>
</dbReference>
<sequence length="249" mass="26950">MFTPDGRQRLRADLVSAAEADPRITGVALVGSAARDREDRWSDIDLALCLDEDADRDEVVRDWTDRLYRDHQVVHHLDVRSGAALFRVFLLPDTLQVDLSFWPPAAFGATGPAFRLLSGTAADVPRSRPPDALDLVGMGWLHALHARSSIARGRVWQAEHMVSGLRDQVLALACLRHGLPAVQGRGLDDLPAEVTAPLDATLVRATDPAELVRAFGATVEAFLAEVGLVDADLASRIAGAVRELVDTST</sequence>
<dbReference type="AlphaFoldDB" id="A0A9X2VLE9"/>
<dbReference type="InterPro" id="IPR002934">
    <property type="entry name" value="Polymerase_NTP_transf_dom"/>
</dbReference>
<organism evidence="2 3">
    <name type="scientific">Umezawaea endophytica</name>
    <dbReference type="NCBI Taxonomy" id="1654476"/>
    <lineage>
        <taxon>Bacteria</taxon>
        <taxon>Bacillati</taxon>
        <taxon>Actinomycetota</taxon>
        <taxon>Actinomycetes</taxon>
        <taxon>Pseudonocardiales</taxon>
        <taxon>Pseudonocardiaceae</taxon>
        <taxon>Umezawaea</taxon>
    </lineage>
</organism>
<dbReference type="CDD" id="cd05403">
    <property type="entry name" value="NT_KNTase_like"/>
    <property type="match status" value="1"/>
</dbReference>
<reference evidence="2" key="1">
    <citation type="submission" date="2022-08" db="EMBL/GenBank/DDBJ databases">
        <authorList>
            <person name="Tistechok S."/>
            <person name="Samborskyy M."/>
            <person name="Roman I."/>
        </authorList>
    </citation>
    <scope>NUCLEOTIDE SEQUENCE</scope>
    <source>
        <strain evidence="2">DSM 103496</strain>
    </source>
</reference>
<gene>
    <name evidence="2" type="ORF">NZH93_17505</name>
</gene>
<keyword evidence="3" id="KW-1185">Reference proteome</keyword>
<dbReference type="Pfam" id="PF01909">
    <property type="entry name" value="NTP_transf_2"/>
    <property type="match status" value="1"/>
</dbReference>
<evidence type="ECO:0000313" key="2">
    <source>
        <dbReference type="EMBL" id="MCS7478661.1"/>
    </source>
</evidence>
<dbReference type="GO" id="GO:0016779">
    <property type="term" value="F:nucleotidyltransferase activity"/>
    <property type="evidence" value="ECO:0007669"/>
    <property type="project" value="InterPro"/>
</dbReference>
<comment type="caution">
    <text evidence="2">The sequence shown here is derived from an EMBL/GenBank/DDBJ whole genome shotgun (WGS) entry which is preliminary data.</text>
</comment>
<name>A0A9X2VLE9_9PSEU</name>
<protein>
    <submittedName>
        <fullName evidence="2">Nucleotidyltransferase domain-containing protein</fullName>
    </submittedName>
</protein>
<proteinExistence type="predicted"/>
<dbReference type="EMBL" id="JANYMP010000007">
    <property type="protein sequence ID" value="MCS7478661.1"/>
    <property type="molecule type" value="Genomic_DNA"/>
</dbReference>
<feature type="domain" description="Polymerase nucleotidyl transferase" evidence="1">
    <location>
        <begin position="22"/>
        <end position="65"/>
    </location>
</feature>
<dbReference type="SUPFAM" id="SSF81301">
    <property type="entry name" value="Nucleotidyltransferase"/>
    <property type="match status" value="1"/>
</dbReference>
<dbReference type="InterPro" id="IPR043519">
    <property type="entry name" value="NT_sf"/>
</dbReference>
<evidence type="ECO:0000259" key="1">
    <source>
        <dbReference type="Pfam" id="PF01909"/>
    </source>
</evidence>
<evidence type="ECO:0000313" key="3">
    <source>
        <dbReference type="Proteomes" id="UP001141259"/>
    </source>
</evidence>
<dbReference type="RefSeq" id="WP_259624163.1">
    <property type="nucleotide sequence ID" value="NZ_JANYMP010000007.1"/>
</dbReference>